<reference evidence="2" key="1">
    <citation type="journal article" date="2019" name="Int. J. Syst. Evol. Microbiol.">
        <title>The Global Catalogue of Microorganisms (GCM) 10K type strain sequencing project: providing services to taxonomists for standard genome sequencing and annotation.</title>
        <authorList>
            <consortium name="The Broad Institute Genomics Platform"/>
            <consortium name="The Broad Institute Genome Sequencing Center for Infectious Disease"/>
            <person name="Wu L."/>
            <person name="Ma J."/>
        </authorList>
    </citation>
    <scope>NUCLEOTIDE SEQUENCE [LARGE SCALE GENOMIC DNA]</scope>
    <source>
        <strain evidence="2">NBRC 110140</strain>
    </source>
</reference>
<protein>
    <recommendedName>
        <fullName evidence="3">Nucleotidyltransferase family protein</fullName>
    </recommendedName>
</protein>
<organism evidence="1 2">
    <name type="scientific">Amylibacter marinus</name>
    <dbReference type="NCBI Taxonomy" id="1475483"/>
    <lineage>
        <taxon>Bacteria</taxon>
        <taxon>Pseudomonadati</taxon>
        <taxon>Pseudomonadota</taxon>
        <taxon>Alphaproteobacteria</taxon>
        <taxon>Rhodobacterales</taxon>
        <taxon>Paracoccaceae</taxon>
        <taxon>Amylibacter</taxon>
    </lineage>
</organism>
<gene>
    <name evidence="1" type="ORF">GCM10007939_10320</name>
</gene>
<dbReference type="Gene3D" id="3.30.460.40">
    <property type="match status" value="1"/>
</dbReference>
<dbReference type="Proteomes" id="UP001156694">
    <property type="component" value="Unassembled WGS sequence"/>
</dbReference>
<dbReference type="EMBL" id="BSNN01000002">
    <property type="protein sequence ID" value="GLQ34749.1"/>
    <property type="molecule type" value="Genomic_DNA"/>
</dbReference>
<dbReference type="InterPro" id="IPR043519">
    <property type="entry name" value="NT_sf"/>
</dbReference>
<evidence type="ECO:0000313" key="2">
    <source>
        <dbReference type="Proteomes" id="UP001156694"/>
    </source>
</evidence>
<sequence>MPKSTKVANGQKLGALAAQALMGAWRSDPAVCDLPDATLSKIYPNLASVGGGGMLYQRCQARKDLAQYAQMQQGFKSAVLNNAVSGHAIAEVSQMLREAGIEHLLFKGASLSRYYGDAACRGYGDIDILVRPAQMAAVLDVLVPQSFARDNPDFPFDRNNIVVTLDWQYPAHMSKVDLHENLDKFHLPDLNAVFAHAGHMEIAGAQVPVMGAEHLLRLACLHGLRHGFWRAVWLVDIAAFVENLPADFNWELCLQGDATLRNWIGVCLGLAQQLLGADMRRVPAGVVVPPPKWARRVVLRDWSKSFTQYHDRKPLKAIIRQRPSSIGAQLVHRWPNPMMACLRMGTKFPMRFVVLVQLRYLWARLFSDK</sequence>
<dbReference type="InterPro" id="IPR039498">
    <property type="entry name" value="NTP_transf_5"/>
</dbReference>
<dbReference type="Pfam" id="PF14907">
    <property type="entry name" value="NTP_transf_5"/>
    <property type="match status" value="1"/>
</dbReference>
<dbReference type="RefSeq" id="WP_284376716.1">
    <property type="nucleotide sequence ID" value="NZ_BSNN01000002.1"/>
</dbReference>
<keyword evidence="2" id="KW-1185">Reference proteome</keyword>
<accession>A0ABQ5VTU3</accession>
<comment type="caution">
    <text evidence="1">The sequence shown here is derived from an EMBL/GenBank/DDBJ whole genome shotgun (WGS) entry which is preliminary data.</text>
</comment>
<evidence type="ECO:0000313" key="1">
    <source>
        <dbReference type="EMBL" id="GLQ34749.1"/>
    </source>
</evidence>
<name>A0ABQ5VTU3_9RHOB</name>
<dbReference type="SUPFAM" id="SSF81301">
    <property type="entry name" value="Nucleotidyltransferase"/>
    <property type="match status" value="1"/>
</dbReference>
<proteinExistence type="predicted"/>
<evidence type="ECO:0008006" key="3">
    <source>
        <dbReference type="Google" id="ProtNLM"/>
    </source>
</evidence>